<keyword evidence="2" id="KW-1185">Reference proteome</keyword>
<sequence>MNTPNYTERQRQLRNIVVMALADGSIGGREVALLADRCVELGLGQAELQEALEFGLGDDAALELPADESTREALLADLIRMMAADGFLAETEKRLFALAAAHMNIVGDRLQEIISSVISDQNDREGKDASA</sequence>
<comment type="caution">
    <text evidence="1">The sequence shown here is derived from an EMBL/GenBank/DDBJ whole genome shotgun (WGS) entry which is preliminary data.</text>
</comment>
<dbReference type="AlphaFoldDB" id="M5UCF3"/>
<evidence type="ECO:0000313" key="1">
    <source>
        <dbReference type="EMBL" id="EMI53678.1"/>
    </source>
</evidence>
<dbReference type="EMBL" id="ANOH01000335">
    <property type="protein sequence ID" value="EMI53678.1"/>
    <property type="molecule type" value="Genomic_DNA"/>
</dbReference>
<evidence type="ECO:0000313" key="2">
    <source>
        <dbReference type="Proteomes" id="UP000011885"/>
    </source>
</evidence>
<name>M5UCF3_9BACT</name>
<gene>
    <name evidence="1" type="ORF">RSSM_04894</name>
</gene>
<dbReference type="Proteomes" id="UP000011885">
    <property type="component" value="Unassembled WGS sequence"/>
</dbReference>
<dbReference type="Gene3D" id="1.10.3680.10">
    <property type="entry name" value="TerB-like"/>
    <property type="match status" value="1"/>
</dbReference>
<dbReference type="OrthoDB" id="272329at2"/>
<evidence type="ECO:0008006" key="3">
    <source>
        <dbReference type="Google" id="ProtNLM"/>
    </source>
</evidence>
<dbReference type="SUPFAM" id="SSF158682">
    <property type="entry name" value="TerB-like"/>
    <property type="match status" value="1"/>
</dbReference>
<reference evidence="1 2" key="1">
    <citation type="journal article" date="2013" name="Mar. Genomics">
        <title>Expression of sulfatases in Rhodopirellula baltica and the diversity of sulfatases in the genus Rhodopirellula.</title>
        <authorList>
            <person name="Wegner C.E."/>
            <person name="Richter-Heitmann T."/>
            <person name="Klindworth A."/>
            <person name="Klockow C."/>
            <person name="Richter M."/>
            <person name="Achstetter T."/>
            <person name="Glockner F.O."/>
            <person name="Harder J."/>
        </authorList>
    </citation>
    <scope>NUCLEOTIDE SEQUENCE [LARGE SCALE GENOMIC DNA]</scope>
    <source>
        <strain evidence="1 2">SM41</strain>
    </source>
</reference>
<organism evidence="1 2">
    <name type="scientific">Rhodopirellula sallentina SM41</name>
    <dbReference type="NCBI Taxonomy" id="1263870"/>
    <lineage>
        <taxon>Bacteria</taxon>
        <taxon>Pseudomonadati</taxon>
        <taxon>Planctomycetota</taxon>
        <taxon>Planctomycetia</taxon>
        <taxon>Pirellulales</taxon>
        <taxon>Pirellulaceae</taxon>
        <taxon>Rhodopirellula</taxon>
    </lineage>
</organism>
<accession>M5UCF3</accession>
<dbReference type="PATRIC" id="fig|1263870.3.peg.5176"/>
<protein>
    <recommendedName>
        <fullName evidence="3">Co-chaperone DjlA N-terminal domain-containing protein</fullName>
    </recommendedName>
</protein>
<dbReference type="RefSeq" id="WP_008684328.1">
    <property type="nucleotide sequence ID" value="NZ_ANOH01000335.1"/>
</dbReference>
<proteinExistence type="predicted"/>
<dbReference type="InterPro" id="IPR029024">
    <property type="entry name" value="TerB-like"/>
</dbReference>